<evidence type="ECO:0000313" key="2">
    <source>
        <dbReference type="Proteomes" id="UP001276761"/>
    </source>
</evidence>
<organism evidence="1 2">
    <name type="scientific">Vreelandella alkaliphila</name>
    <dbReference type="NCBI Taxonomy" id="272774"/>
    <lineage>
        <taxon>Bacteria</taxon>
        <taxon>Pseudomonadati</taxon>
        <taxon>Pseudomonadota</taxon>
        <taxon>Gammaproteobacteria</taxon>
        <taxon>Oceanospirillales</taxon>
        <taxon>Halomonadaceae</taxon>
        <taxon>Vreelandella</taxon>
    </lineage>
</organism>
<sequence length="213" mass="23926">MSQITAQRILAVSLLSTERVKLRCVYDGSMLVVAGMERVEGNVFTWRKRLAQEVADAVENGWQVLVEEMTDTVSQHATPVLFSDPHPQELRPMLAVALDWYFAMYNAGTIQLQPGTEVCRITESSVDVSTDEKGRNRYNLDWQRIKGPQRAMMLACLAAEGYQPISPDWIEQLYAGLEVETMPSTPVERFSRALSADDFARERALRLAQEGGA</sequence>
<proteinExistence type="predicted"/>
<evidence type="ECO:0000313" key="1">
    <source>
        <dbReference type="EMBL" id="MDX5979628.1"/>
    </source>
</evidence>
<dbReference type="RefSeq" id="WP_198350030.1">
    <property type="nucleotide sequence ID" value="NZ_JABASV010000012.1"/>
</dbReference>
<accession>A0AAJ2S4K5</accession>
<dbReference type="AlphaFoldDB" id="A0AAJ2S4K5"/>
<name>A0AAJ2S4K5_9GAMM</name>
<comment type="caution">
    <text evidence="1">The sequence shown here is derived from an EMBL/GenBank/DDBJ whole genome shotgun (WGS) entry which is preliminary data.</text>
</comment>
<reference evidence="1" key="1">
    <citation type="submission" date="2023-11" db="EMBL/GenBank/DDBJ databases">
        <title>MicrobeMod: A computational toolkit for identifying prokaryotic methylation and restriction-modification with nanopore sequencing.</title>
        <authorList>
            <person name="Crits-Christoph A."/>
            <person name="Kang S.C."/>
            <person name="Lee H."/>
            <person name="Ostrov N."/>
        </authorList>
    </citation>
    <scope>NUCLEOTIDE SEQUENCE</scope>
    <source>
        <strain evidence="1">ATCC BAA-953</strain>
    </source>
</reference>
<protein>
    <submittedName>
        <fullName evidence="1">Uncharacterized protein</fullName>
    </submittedName>
</protein>
<dbReference type="GeneID" id="303167616"/>
<gene>
    <name evidence="1" type="ORF">SIL78_18935</name>
</gene>
<dbReference type="Proteomes" id="UP001276761">
    <property type="component" value="Unassembled WGS sequence"/>
</dbReference>
<dbReference type="EMBL" id="JAWXXT010000002">
    <property type="protein sequence ID" value="MDX5979628.1"/>
    <property type="molecule type" value="Genomic_DNA"/>
</dbReference>